<keyword evidence="3" id="KW-1185">Reference proteome</keyword>
<dbReference type="Proteomes" id="UP000604737">
    <property type="component" value="Unassembled WGS sequence"/>
</dbReference>
<dbReference type="PANTHER" id="PTHR35564:SF4">
    <property type="entry name" value="CYTOPLASMIC PROTEIN"/>
    <property type="match status" value="1"/>
</dbReference>
<organism evidence="2 3">
    <name type="scientific">Jeongeupia chitinilytica</name>
    <dbReference type="NCBI Taxonomy" id="1041641"/>
    <lineage>
        <taxon>Bacteria</taxon>
        <taxon>Pseudomonadati</taxon>
        <taxon>Pseudomonadota</taxon>
        <taxon>Betaproteobacteria</taxon>
        <taxon>Neisseriales</taxon>
        <taxon>Chitinibacteraceae</taxon>
        <taxon>Jeongeupia</taxon>
    </lineage>
</organism>
<dbReference type="NCBIfam" id="TIGR03347">
    <property type="entry name" value="VI_chp_1"/>
    <property type="match status" value="1"/>
</dbReference>
<feature type="compositionally biased region" description="Low complexity" evidence="1">
    <location>
        <begin position="27"/>
        <end position="43"/>
    </location>
</feature>
<dbReference type="InterPro" id="IPR010732">
    <property type="entry name" value="T6SS_TssG-like"/>
</dbReference>
<reference evidence="3" key="1">
    <citation type="journal article" date="2019" name="Int. J. Syst. Evol. Microbiol.">
        <title>The Global Catalogue of Microorganisms (GCM) 10K type strain sequencing project: providing services to taxonomists for standard genome sequencing and annotation.</title>
        <authorList>
            <consortium name="The Broad Institute Genomics Platform"/>
            <consortium name="The Broad Institute Genome Sequencing Center for Infectious Disease"/>
            <person name="Wu L."/>
            <person name="Ma J."/>
        </authorList>
    </citation>
    <scope>NUCLEOTIDE SEQUENCE [LARGE SCALE GENOMIC DNA]</scope>
    <source>
        <strain evidence="3">KCTC 23701</strain>
    </source>
</reference>
<sequence length="317" mass="34313">MAILQRAAPGSTPPGYGADPRQESVRLSGPLTPSLPSSALGPLRGQAGGGSRPVLPVHLFGLGGPDGPLPYAYQEWLQARRARKDHAPAAFLDLFHQRLLGQLYRTLKKHRLAAPFDAPSHSAAHQIMRALAGLLPKALHGRQQVPDAALLARTAIVANRRRSASGFQSIVRGHFGITARIEQFDGAWSPLPDSARTRLGQQGSNNRLGQGALAGSRIWDEQAGIRLHLGPMPLPIYTAFLPGGERHRELMALARFYFGIDMACRVILHLTPAQTPNPCLNRHEPVRLGWTSWLADKGNASPRRCILPTATSPHGPD</sequence>
<feature type="region of interest" description="Disordered" evidence="1">
    <location>
        <begin position="1"/>
        <end position="47"/>
    </location>
</feature>
<evidence type="ECO:0000256" key="1">
    <source>
        <dbReference type="SAM" id="MobiDB-lite"/>
    </source>
</evidence>
<gene>
    <name evidence="2" type="ORF">GCM10007350_02790</name>
</gene>
<evidence type="ECO:0000313" key="3">
    <source>
        <dbReference type="Proteomes" id="UP000604737"/>
    </source>
</evidence>
<evidence type="ECO:0008006" key="4">
    <source>
        <dbReference type="Google" id="ProtNLM"/>
    </source>
</evidence>
<name>A0ABQ3GWS2_9NEIS</name>
<accession>A0ABQ3GWS2</accession>
<proteinExistence type="predicted"/>
<dbReference type="Pfam" id="PF06996">
    <property type="entry name" value="T6SS_TssG"/>
    <property type="match status" value="1"/>
</dbReference>
<comment type="caution">
    <text evidence="2">The sequence shown here is derived from an EMBL/GenBank/DDBJ whole genome shotgun (WGS) entry which is preliminary data.</text>
</comment>
<evidence type="ECO:0000313" key="2">
    <source>
        <dbReference type="EMBL" id="GHD56191.1"/>
    </source>
</evidence>
<dbReference type="EMBL" id="BMYO01000001">
    <property type="protein sequence ID" value="GHD56191.1"/>
    <property type="molecule type" value="Genomic_DNA"/>
</dbReference>
<dbReference type="PANTHER" id="PTHR35564">
    <property type="match status" value="1"/>
</dbReference>
<protein>
    <recommendedName>
        <fullName evidence="4">Type VI secretion system baseplate subunit TssG</fullName>
    </recommendedName>
</protein>